<name>A0A024G4D0_9STRA</name>
<reference evidence="1 2" key="1">
    <citation type="submission" date="2012-05" db="EMBL/GenBank/DDBJ databases">
        <title>Recombination and specialization in a pathogen metapopulation.</title>
        <authorList>
            <person name="Gardiner A."/>
            <person name="Kemen E."/>
            <person name="Schultz-Larsen T."/>
            <person name="MacLean D."/>
            <person name="Van Oosterhout C."/>
            <person name="Jones J.D.G."/>
        </authorList>
    </citation>
    <scope>NUCLEOTIDE SEQUENCE [LARGE SCALE GENOMIC DNA]</scope>
    <source>
        <strain evidence="1 2">Ac Nc2</strain>
    </source>
</reference>
<evidence type="ECO:0000313" key="2">
    <source>
        <dbReference type="Proteomes" id="UP000053237"/>
    </source>
</evidence>
<sequence>MISDVKGGVIKKLDESSFKVECWCWAICRGSVQCQKDRIDIRSSQEFHPRKNFVATHNFTLYWPKYSSIVHILLLLVDLNHHFALRATCMKPIDHILKSRQIDDRFDKSPTSTRNNLRKTLIKSTKLNAKAYQTACGVAVYK</sequence>
<dbReference type="Proteomes" id="UP000053237">
    <property type="component" value="Unassembled WGS sequence"/>
</dbReference>
<proteinExistence type="predicted"/>
<evidence type="ECO:0000313" key="1">
    <source>
        <dbReference type="EMBL" id="CCI41521.1"/>
    </source>
</evidence>
<accession>A0A024G4D0</accession>
<dbReference type="EMBL" id="CAIX01000020">
    <property type="protein sequence ID" value="CCI41521.1"/>
    <property type="molecule type" value="Genomic_DNA"/>
</dbReference>
<keyword evidence="2" id="KW-1185">Reference proteome</keyword>
<protein>
    <submittedName>
        <fullName evidence="1">Uncharacterized protein</fullName>
    </submittedName>
</protein>
<dbReference type="AlphaFoldDB" id="A0A024G4D0"/>
<comment type="caution">
    <text evidence="1">The sequence shown here is derived from an EMBL/GenBank/DDBJ whole genome shotgun (WGS) entry which is preliminary data.</text>
</comment>
<gene>
    <name evidence="1" type="ORF">BN9_023050</name>
</gene>
<organism evidence="1 2">
    <name type="scientific">Albugo candida</name>
    <dbReference type="NCBI Taxonomy" id="65357"/>
    <lineage>
        <taxon>Eukaryota</taxon>
        <taxon>Sar</taxon>
        <taxon>Stramenopiles</taxon>
        <taxon>Oomycota</taxon>
        <taxon>Peronosporomycetes</taxon>
        <taxon>Albuginales</taxon>
        <taxon>Albuginaceae</taxon>
        <taxon>Albugo</taxon>
    </lineage>
</organism>
<dbReference type="InParanoid" id="A0A024G4D0"/>